<dbReference type="EMBL" id="JAACNO010002749">
    <property type="protein sequence ID" value="KAF4131067.1"/>
    <property type="molecule type" value="Genomic_DNA"/>
</dbReference>
<organism evidence="2 3">
    <name type="scientific">Phytophthora infestans</name>
    <name type="common">Potato late blight agent</name>
    <name type="synonym">Botrytis infestans</name>
    <dbReference type="NCBI Taxonomy" id="4787"/>
    <lineage>
        <taxon>Eukaryota</taxon>
        <taxon>Sar</taxon>
        <taxon>Stramenopiles</taxon>
        <taxon>Oomycota</taxon>
        <taxon>Peronosporomycetes</taxon>
        <taxon>Peronosporales</taxon>
        <taxon>Peronosporaceae</taxon>
        <taxon>Phytophthora</taxon>
    </lineage>
</organism>
<dbReference type="Proteomes" id="UP000704712">
    <property type="component" value="Unassembled WGS sequence"/>
</dbReference>
<gene>
    <name evidence="2" type="ORF">GN958_ATG19702</name>
</gene>
<feature type="compositionally biased region" description="Acidic residues" evidence="1">
    <location>
        <begin position="58"/>
        <end position="67"/>
    </location>
</feature>
<accession>A0A8S9TVQ5</accession>
<comment type="caution">
    <text evidence="2">The sequence shown here is derived from an EMBL/GenBank/DDBJ whole genome shotgun (WGS) entry which is preliminary data.</text>
</comment>
<protein>
    <submittedName>
        <fullName evidence="2">Uncharacterized protein</fullName>
    </submittedName>
</protein>
<evidence type="ECO:0000256" key="1">
    <source>
        <dbReference type="SAM" id="MobiDB-lite"/>
    </source>
</evidence>
<sequence>MTEWITSCWSKLSSKTIISGFARAGFLTGVREVDIEDDIVEQLDTIDTELERYKSAEEEITSDDDVGSEYSGAENDIDIEDK</sequence>
<dbReference type="AlphaFoldDB" id="A0A8S9TVQ5"/>
<proteinExistence type="predicted"/>
<evidence type="ECO:0000313" key="3">
    <source>
        <dbReference type="Proteomes" id="UP000704712"/>
    </source>
</evidence>
<reference evidence="2" key="1">
    <citation type="submission" date="2020-03" db="EMBL/GenBank/DDBJ databases">
        <title>Hybrid Assembly of Korean Phytophthora infestans isolates.</title>
        <authorList>
            <person name="Prokchorchik M."/>
            <person name="Lee Y."/>
            <person name="Seo J."/>
            <person name="Cho J.-H."/>
            <person name="Park Y.-E."/>
            <person name="Jang D.-C."/>
            <person name="Im J.-S."/>
            <person name="Choi J.-G."/>
            <person name="Park H.-J."/>
            <person name="Lee G.-B."/>
            <person name="Lee Y.-G."/>
            <person name="Hong S.-Y."/>
            <person name="Cho K."/>
            <person name="Sohn K.H."/>
        </authorList>
    </citation>
    <scope>NUCLEOTIDE SEQUENCE</scope>
    <source>
        <strain evidence="2">KR_2_A2</strain>
    </source>
</reference>
<feature type="region of interest" description="Disordered" evidence="1">
    <location>
        <begin position="55"/>
        <end position="82"/>
    </location>
</feature>
<name>A0A8S9TVQ5_PHYIN</name>
<evidence type="ECO:0000313" key="2">
    <source>
        <dbReference type="EMBL" id="KAF4131067.1"/>
    </source>
</evidence>